<protein>
    <submittedName>
        <fullName evidence="2">Uncharacterized protein</fullName>
    </submittedName>
</protein>
<keyword evidence="3" id="KW-1185">Reference proteome</keyword>
<feature type="region of interest" description="Disordered" evidence="1">
    <location>
        <begin position="23"/>
        <end position="51"/>
    </location>
</feature>
<organism evidence="2 3">
    <name type="scientific">Hymenolepis diminuta</name>
    <name type="common">Rat tapeworm</name>
    <dbReference type="NCBI Taxonomy" id="6216"/>
    <lineage>
        <taxon>Eukaryota</taxon>
        <taxon>Metazoa</taxon>
        <taxon>Spiralia</taxon>
        <taxon>Lophotrochozoa</taxon>
        <taxon>Platyhelminthes</taxon>
        <taxon>Cestoda</taxon>
        <taxon>Eucestoda</taxon>
        <taxon>Cyclophyllidea</taxon>
        <taxon>Hymenolepididae</taxon>
        <taxon>Hymenolepis</taxon>
    </lineage>
</organism>
<dbReference type="EMBL" id="CABIJS010000543">
    <property type="protein sequence ID" value="VUZ52961.1"/>
    <property type="molecule type" value="Genomic_DNA"/>
</dbReference>
<dbReference type="AlphaFoldDB" id="A0A564Z0D0"/>
<reference evidence="2 3" key="1">
    <citation type="submission" date="2019-07" db="EMBL/GenBank/DDBJ databases">
        <authorList>
            <person name="Jastrzebski P J."/>
            <person name="Paukszto L."/>
            <person name="Jastrzebski P J."/>
        </authorList>
    </citation>
    <scope>NUCLEOTIDE SEQUENCE [LARGE SCALE GENOMIC DNA]</scope>
    <source>
        <strain evidence="2 3">WMS-il1</strain>
    </source>
</reference>
<dbReference type="Proteomes" id="UP000321570">
    <property type="component" value="Unassembled WGS sequence"/>
</dbReference>
<sequence length="452" mass="50473">MPRNESHLNHVVSLMSQRVKQPNFASSSTFPDRNVNTPSFASDTRKNPFTSRERISSCISNNSDDTCITISVTADSESTEKSIAPITCRRKTNLKSLRRRLIPGRQNSNAQNQIRETIAEIRQSIGTINQNRDEIHQERKDSKLIDMLADIRDSLIAMPNEGLSTTTTDGEVMKAVEDIRKSISLLRDPFTSKRSGGEILKMGKARKSEVKPTQNDVLMDAILEIQEGVKDLEDNIQTQEDKETEYVSSAESDIQPCLKLFTDGDINTFPSNINLAKSTNTVVTSINKLIKTLDIISRQLELIYKGEGGDKSERKMKGTISTESISEKLDKYMDNKKKEAARPYQFVLPPFVPPPIFIAPYFRPSLPSYQSAQPQTAPLTCYSMSEGQSSPSGLKQGASSYYGDQSSGSQNKHHVRDFPTSFTLSFVGNEGRNGRSDYPSDCANRIFLCNEI</sequence>
<proteinExistence type="predicted"/>
<feature type="compositionally biased region" description="Polar residues" evidence="1">
    <location>
        <begin position="381"/>
        <end position="393"/>
    </location>
</feature>
<accession>A0A564Z0D0</accession>
<evidence type="ECO:0000313" key="2">
    <source>
        <dbReference type="EMBL" id="VUZ52961.1"/>
    </source>
</evidence>
<gene>
    <name evidence="2" type="ORF">WMSIL1_LOCUS11386</name>
</gene>
<name>A0A564Z0D0_HYMDI</name>
<feature type="compositionally biased region" description="Polar residues" evidence="1">
    <location>
        <begin position="23"/>
        <end position="42"/>
    </location>
</feature>
<feature type="compositionally biased region" description="Low complexity" evidence="1">
    <location>
        <begin position="396"/>
        <end position="410"/>
    </location>
</feature>
<feature type="region of interest" description="Disordered" evidence="1">
    <location>
        <begin position="381"/>
        <end position="414"/>
    </location>
</feature>
<evidence type="ECO:0000313" key="3">
    <source>
        <dbReference type="Proteomes" id="UP000321570"/>
    </source>
</evidence>
<evidence type="ECO:0000256" key="1">
    <source>
        <dbReference type="SAM" id="MobiDB-lite"/>
    </source>
</evidence>